<dbReference type="EMBL" id="ML976703">
    <property type="protein sequence ID" value="KAF1970173.1"/>
    <property type="molecule type" value="Genomic_DNA"/>
</dbReference>
<reference evidence="1" key="1">
    <citation type="journal article" date="2020" name="Stud. Mycol.">
        <title>101 Dothideomycetes genomes: a test case for predicting lifestyles and emergence of pathogens.</title>
        <authorList>
            <person name="Haridas S."/>
            <person name="Albert R."/>
            <person name="Binder M."/>
            <person name="Bloem J."/>
            <person name="Labutti K."/>
            <person name="Salamov A."/>
            <person name="Andreopoulos B."/>
            <person name="Baker S."/>
            <person name="Barry K."/>
            <person name="Bills G."/>
            <person name="Bluhm B."/>
            <person name="Cannon C."/>
            <person name="Castanera R."/>
            <person name="Culley D."/>
            <person name="Daum C."/>
            <person name="Ezra D."/>
            <person name="Gonzalez J."/>
            <person name="Henrissat B."/>
            <person name="Kuo A."/>
            <person name="Liang C."/>
            <person name="Lipzen A."/>
            <person name="Lutzoni F."/>
            <person name="Magnuson J."/>
            <person name="Mondo S."/>
            <person name="Nolan M."/>
            <person name="Ohm R."/>
            <person name="Pangilinan J."/>
            <person name="Park H.-J."/>
            <person name="Ramirez L."/>
            <person name="Alfaro M."/>
            <person name="Sun H."/>
            <person name="Tritt A."/>
            <person name="Yoshinaga Y."/>
            <person name="Zwiers L.-H."/>
            <person name="Turgeon B."/>
            <person name="Goodwin S."/>
            <person name="Spatafora J."/>
            <person name="Crous P."/>
            <person name="Grigoriev I."/>
        </authorList>
    </citation>
    <scope>NUCLEOTIDE SEQUENCE</scope>
    <source>
        <strain evidence="1">CBS 107.79</strain>
    </source>
</reference>
<protein>
    <submittedName>
        <fullName evidence="1">Uncharacterized protein</fullName>
    </submittedName>
</protein>
<evidence type="ECO:0000313" key="2">
    <source>
        <dbReference type="Proteomes" id="UP000800036"/>
    </source>
</evidence>
<evidence type="ECO:0000313" key="1">
    <source>
        <dbReference type="EMBL" id="KAF1970173.1"/>
    </source>
</evidence>
<gene>
    <name evidence="1" type="ORF">BU23DRAFT_557063</name>
</gene>
<organism evidence="1 2">
    <name type="scientific">Bimuria novae-zelandiae CBS 107.79</name>
    <dbReference type="NCBI Taxonomy" id="1447943"/>
    <lineage>
        <taxon>Eukaryota</taxon>
        <taxon>Fungi</taxon>
        <taxon>Dikarya</taxon>
        <taxon>Ascomycota</taxon>
        <taxon>Pezizomycotina</taxon>
        <taxon>Dothideomycetes</taxon>
        <taxon>Pleosporomycetidae</taxon>
        <taxon>Pleosporales</taxon>
        <taxon>Massarineae</taxon>
        <taxon>Didymosphaeriaceae</taxon>
        <taxon>Bimuria</taxon>
    </lineage>
</organism>
<sequence>MFATQVFACKCHKYNDSVEWDASFDCCKLSAGFWILKDCKSPYSGFAQCCKMKHLTADC</sequence>
<dbReference type="AlphaFoldDB" id="A0A6A5UYD3"/>
<name>A0A6A5UYD3_9PLEO</name>
<keyword evidence="2" id="KW-1185">Reference proteome</keyword>
<proteinExistence type="predicted"/>
<dbReference type="Proteomes" id="UP000800036">
    <property type="component" value="Unassembled WGS sequence"/>
</dbReference>
<accession>A0A6A5UYD3</accession>